<keyword evidence="3" id="KW-1185">Reference proteome</keyword>
<name>A0ABP3HFG0_9ACTN</name>
<evidence type="ECO:0000313" key="2">
    <source>
        <dbReference type="EMBL" id="GAA0368376.1"/>
    </source>
</evidence>
<dbReference type="PANTHER" id="PTHR41252">
    <property type="entry name" value="BLR2505 PROTEIN"/>
    <property type="match status" value="1"/>
</dbReference>
<dbReference type="Pfam" id="PF12680">
    <property type="entry name" value="SnoaL_2"/>
    <property type="match status" value="1"/>
</dbReference>
<dbReference type="PANTHER" id="PTHR41252:SF1">
    <property type="entry name" value="BLR2505 PROTEIN"/>
    <property type="match status" value="1"/>
</dbReference>
<evidence type="ECO:0000259" key="1">
    <source>
        <dbReference type="Pfam" id="PF12680"/>
    </source>
</evidence>
<dbReference type="Gene3D" id="3.10.450.50">
    <property type="match status" value="1"/>
</dbReference>
<dbReference type="InterPro" id="IPR037401">
    <property type="entry name" value="SnoaL-like"/>
</dbReference>
<sequence length="154" mass="16850">MLIPMSGHGDARTVLDEFFAAEAAYITAGGPGVADFGGMAARLHPDVVMHQAPTLPYGGVWRGHDGLERFMAAMSRTWRSLEFLERRQWTDGDTVIVSNHGRLTARATGRSIETTVLQVFTVRDGLIAEIRPFYWDTAAINEALRTAVSSDVTA</sequence>
<gene>
    <name evidence="2" type="ORF">GCM10010151_67870</name>
</gene>
<reference evidence="3" key="1">
    <citation type="journal article" date="2019" name="Int. J. Syst. Evol. Microbiol.">
        <title>The Global Catalogue of Microorganisms (GCM) 10K type strain sequencing project: providing services to taxonomists for standard genome sequencing and annotation.</title>
        <authorList>
            <consortium name="The Broad Institute Genomics Platform"/>
            <consortium name="The Broad Institute Genome Sequencing Center for Infectious Disease"/>
            <person name="Wu L."/>
            <person name="Ma J."/>
        </authorList>
    </citation>
    <scope>NUCLEOTIDE SEQUENCE [LARGE SCALE GENOMIC DNA]</scope>
    <source>
        <strain evidence="3">JCM 3146</strain>
    </source>
</reference>
<dbReference type="InterPro" id="IPR032710">
    <property type="entry name" value="NTF2-like_dom_sf"/>
</dbReference>
<evidence type="ECO:0000313" key="3">
    <source>
        <dbReference type="Proteomes" id="UP001501822"/>
    </source>
</evidence>
<dbReference type="Proteomes" id="UP001501822">
    <property type="component" value="Unassembled WGS sequence"/>
</dbReference>
<feature type="domain" description="SnoaL-like" evidence="1">
    <location>
        <begin position="35"/>
        <end position="130"/>
    </location>
</feature>
<comment type="caution">
    <text evidence="2">The sequence shown here is derived from an EMBL/GenBank/DDBJ whole genome shotgun (WGS) entry which is preliminary data.</text>
</comment>
<proteinExistence type="predicted"/>
<organism evidence="2 3">
    <name type="scientific">Actinoallomurus spadix</name>
    <dbReference type="NCBI Taxonomy" id="79912"/>
    <lineage>
        <taxon>Bacteria</taxon>
        <taxon>Bacillati</taxon>
        <taxon>Actinomycetota</taxon>
        <taxon>Actinomycetes</taxon>
        <taxon>Streptosporangiales</taxon>
        <taxon>Thermomonosporaceae</taxon>
        <taxon>Actinoallomurus</taxon>
    </lineage>
</organism>
<dbReference type="EMBL" id="BAAABM010000066">
    <property type="protein sequence ID" value="GAA0368376.1"/>
    <property type="molecule type" value="Genomic_DNA"/>
</dbReference>
<accession>A0ABP3HFG0</accession>
<dbReference type="SUPFAM" id="SSF54427">
    <property type="entry name" value="NTF2-like"/>
    <property type="match status" value="1"/>
</dbReference>
<protein>
    <submittedName>
        <fullName evidence="2">Nuclear transport factor 2 family protein</fullName>
    </submittedName>
</protein>